<evidence type="ECO:0008006" key="5">
    <source>
        <dbReference type="Google" id="ProtNLM"/>
    </source>
</evidence>
<dbReference type="EMBL" id="JBHSWH010000001">
    <property type="protein sequence ID" value="MFC6703986.1"/>
    <property type="molecule type" value="Genomic_DNA"/>
</dbReference>
<reference evidence="4" key="1">
    <citation type="journal article" date="2019" name="Int. J. Syst. Evol. Microbiol.">
        <title>The Global Catalogue of Microorganisms (GCM) 10K type strain sequencing project: providing services to taxonomists for standard genome sequencing and annotation.</title>
        <authorList>
            <consortium name="The Broad Institute Genomics Platform"/>
            <consortium name="The Broad Institute Genome Sequencing Center for Infectious Disease"/>
            <person name="Wu L."/>
            <person name="Ma J."/>
        </authorList>
    </citation>
    <scope>NUCLEOTIDE SEQUENCE [LARGE SCALE GENOMIC DNA]</scope>
    <source>
        <strain evidence="4">CCUG 58127</strain>
    </source>
</reference>
<protein>
    <recommendedName>
        <fullName evidence="5">Histone acetyltransferase</fullName>
    </recommendedName>
</protein>
<organism evidence="3 4">
    <name type="scientific">Flexivirga alba</name>
    <dbReference type="NCBI Taxonomy" id="702742"/>
    <lineage>
        <taxon>Bacteria</taxon>
        <taxon>Bacillati</taxon>
        <taxon>Actinomycetota</taxon>
        <taxon>Actinomycetes</taxon>
        <taxon>Micrococcales</taxon>
        <taxon>Dermacoccaceae</taxon>
        <taxon>Flexivirga</taxon>
    </lineage>
</organism>
<keyword evidence="1" id="KW-0175">Coiled coil</keyword>
<comment type="caution">
    <text evidence="3">The sequence shown here is derived from an EMBL/GenBank/DDBJ whole genome shotgun (WGS) entry which is preliminary data.</text>
</comment>
<evidence type="ECO:0000256" key="2">
    <source>
        <dbReference type="SAM" id="MobiDB-lite"/>
    </source>
</evidence>
<feature type="region of interest" description="Disordered" evidence="2">
    <location>
        <begin position="1"/>
        <end position="29"/>
    </location>
</feature>
<keyword evidence="4" id="KW-1185">Reference proteome</keyword>
<proteinExistence type="predicted"/>
<evidence type="ECO:0000313" key="4">
    <source>
        <dbReference type="Proteomes" id="UP001596298"/>
    </source>
</evidence>
<name>A0ABW2AAZ5_9MICO</name>
<sequence length="216" mass="22488">MTDDGGSQPRQPRRPKMFAPGELDAQASGGVDPAEVSEIAHETAAVLVGTGRATDDPELTRRLVSLVDELGMATVAELWAGRPAVSLPGALWRLYAIHESVRRDAAGAAADYETGRLRAGVQHAIAGAAEPPSPEALRALVDAILTGVFDGDLAVALERAAAFCRIISIGRAYRADTHDGLDEDAAAAATRSAAALLDTAQDLERAAAAWRADSLT</sequence>
<feature type="coiled-coil region" evidence="1">
    <location>
        <begin position="186"/>
        <end position="213"/>
    </location>
</feature>
<dbReference type="Proteomes" id="UP001596298">
    <property type="component" value="Unassembled WGS sequence"/>
</dbReference>
<accession>A0ABW2AAZ5</accession>
<evidence type="ECO:0000256" key="1">
    <source>
        <dbReference type="SAM" id="Coils"/>
    </source>
</evidence>
<evidence type="ECO:0000313" key="3">
    <source>
        <dbReference type="EMBL" id="MFC6703986.1"/>
    </source>
</evidence>
<gene>
    <name evidence="3" type="ORF">ACFQDH_01545</name>
</gene>
<dbReference type="RefSeq" id="WP_382397815.1">
    <property type="nucleotide sequence ID" value="NZ_JBHSWH010000001.1"/>
</dbReference>